<reference evidence="1 2" key="1">
    <citation type="submission" date="2017-06" db="EMBL/GenBank/DDBJ databases">
        <title>Neisseria chenwenguii sp. nov., isolated from the intestinal contents of Tibetan Plateau Pika in Yushu, Qinghai Province, China.</title>
        <authorList>
            <person name="Zhang G."/>
        </authorList>
    </citation>
    <scope>NUCLEOTIDE SEQUENCE [LARGE SCALE GENOMIC DNA]</scope>
    <source>
        <strain evidence="1 2">10023</strain>
    </source>
</reference>
<dbReference type="KEGG" id="nei:BG910_03435"/>
<protein>
    <submittedName>
        <fullName evidence="1">Uncharacterized protein</fullName>
    </submittedName>
</protein>
<sequence length="238" mass="24832">MPTGPFINAAAIIGGAVAGATLGGKLPERVRANLPTLFGLLSVGLAFITIPKVANYAPVSLAAVIGTALGEWIGIENGFAKLAAAARTFADKLIPAKDGMPAETFIENYVSLVILFGFSGMGIFGAMHEGMTGEPSILYIKAILDVFTAAIFAISLGVMVAFIAVPQMLVQCTLFFLASLVIPLATPEMRADFAACGGLIMLATGLRIMGIKPFPVANMLPALVLVMPLSHFWTVYIA</sequence>
<dbReference type="AlphaFoldDB" id="A0A220S517"/>
<dbReference type="PANTHER" id="PTHR36111:SF2">
    <property type="entry name" value="INNER MEMBRANE PROTEIN"/>
    <property type="match status" value="1"/>
</dbReference>
<accession>A0A220S517</accession>
<name>A0A220S517_9NEIS</name>
<proteinExistence type="predicted"/>
<dbReference type="Pfam" id="PF04474">
    <property type="entry name" value="DUF554"/>
    <property type="match status" value="1"/>
</dbReference>
<gene>
    <name evidence="1" type="ORF">BG910_03435</name>
</gene>
<evidence type="ECO:0000313" key="2">
    <source>
        <dbReference type="Proteomes" id="UP000198238"/>
    </source>
</evidence>
<dbReference type="InterPro" id="IPR007563">
    <property type="entry name" value="DUF554"/>
</dbReference>
<dbReference type="PANTHER" id="PTHR36111">
    <property type="entry name" value="INNER MEMBRANE PROTEIN-RELATED"/>
    <property type="match status" value="1"/>
</dbReference>
<keyword evidence="2" id="KW-1185">Reference proteome</keyword>
<evidence type="ECO:0000313" key="1">
    <source>
        <dbReference type="EMBL" id="ASK28433.1"/>
    </source>
</evidence>
<dbReference type="EMBL" id="CP022278">
    <property type="protein sequence ID" value="ASK28433.1"/>
    <property type="molecule type" value="Genomic_DNA"/>
</dbReference>
<dbReference type="OrthoDB" id="9797976at2"/>
<dbReference type="Proteomes" id="UP000198238">
    <property type="component" value="Chromosome"/>
</dbReference>
<organism evidence="1 2">
    <name type="scientific">Neisseria chenwenguii</name>
    <dbReference type="NCBI Taxonomy" id="1853278"/>
    <lineage>
        <taxon>Bacteria</taxon>
        <taxon>Pseudomonadati</taxon>
        <taxon>Pseudomonadota</taxon>
        <taxon>Betaproteobacteria</taxon>
        <taxon>Neisseriales</taxon>
        <taxon>Neisseriaceae</taxon>
        <taxon>Neisseria</taxon>
    </lineage>
</organism>